<dbReference type="GO" id="GO:0016787">
    <property type="term" value="F:hydrolase activity"/>
    <property type="evidence" value="ECO:0007669"/>
    <property type="project" value="UniProtKB-KW"/>
</dbReference>
<keyword evidence="3" id="KW-0067">ATP-binding</keyword>
<dbReference type="SMART" id="SM00490">
    <property type="entry name" value="HELICc"/>
    <property type="match status" value="1"/>
</dbReference>
<proteinExistence type="predicted"/>
<dbReference type="PANTHER" id="PTHR45626:SF51">
    <property type="entry name" value="SNF2-RELATED DOMAIN-CONTAINING PROTEIN"/>
    <property type="match status" value="1"/>
</dbReference>
<dbReference type="InterPro" id="IPR027417">
    <property type="entry name" value="P-loop_NTPase"/>
</dbReference>
<dbReference type="Proteomes" id="UP001498771">
    <property type="component" value="Unassembled WGS sequence"/>
</dbReference>
<dbReference type="CDD" id="cd18008">
    <property type="entry name" value="DEXDc_SHPRH-like"/>
    <property type="match status" value="1"/>
</dbReference>
<dbReference type="InterPro" id="IPR050628">
    <property type="entry name" value="SNF2_RAD54_helicase_TF"/>
</dbReference>
<keyword evidence="1" id="KW-0547">Nucleotide-binding</keyword>
<evidence type="ECO:0000313" key="7">
    <source>
        <dbReference type="EMBL" id="KAK7208168.1"/>
    </source>
</evidence>
<dbReference type="Pfam" id="PF00176">
    <property type="entry name" value="SNF2-rel_dom"/>
    <property type="match status" value="1"/>
</dbReference>
<evidence type="ECO:0000259" key="5">
    <source>
        <dbReference type="PROSITE" id="PS51192"/>
    </source>
</evidence>
<dbReference type="PANTHER" id="PTHR45626">
    <property type="entry name" value="TRANSCRIPTION TERMINATION FACTOR 2-RELATED"/>
    <property type="match status" value="1"/>
</dbReference>
<feature type="region of interest" description="Disordered" evidence="4">
    <location>
        <begin position="890"/>
        <end position="987"/>
    </location>
</feature>
<feature type="region of interest" description="Disordered" evidence="4">
    <location>
        <begin position="38"/>
        <end position="100"/>
    </location>
</feature>
<accession>A0ABR1FFR8</accession>
<reference evidence="7 8" key="1">
    <citation type="submission" date="2024-03" db="EMBL/GenBank/DDBJ databases">
        <title>Genome-scale model development and genomic sequencing of the oleaginous clade Lipomyces.</title>
        <authorList>
            <consortium name="Lawrence Berkeley National Laboratory"/>
            <person name="Czajka J.J."/>
            <person name="Han Y."/>
            <person name="Kim J."/>
            <person name="Mondo S.J."/>
            <person name="Hofstad B.A."/>
            <person name="Robles A."/>
            <person name="Haridas S."/>
            <person name="Riley R."/>
            <person name="LaButti K."/>
            <person name="Pangilinan J."/>
            <person name="Andreopoulos W."/>
            <person name="Lipzen A."/>
            <person name="Yan J."/>
            <person name="Wang M."/>
            <person name="Ng V."/>
            <person name="Grigoriev I.V."/>
            <person name="Spatafora J.W."/>
            <person name="Magnuson J.K."/>
            <person name="Baker S.E."/>
            <person name="Pomraning K.R."/>
        </authorList>
    </citation>
    <scope>NUCLEOTIDE SEQUENCE [LARGE SCALE GENOMIC DNA]</scope>
    <source>
        <strain evidence="7 8">Phaff 52-87</strain>
    </source>
</reference>
<gene>
    <name evidence="7" type="ORF">BZA70DRAFT_273073</name>
</gene>
<evidence type="ECO:0000313" key="8">
    <source>
        <dbReference type="Proteomes" id="UP001498771"/>
    </source>
</evidence>
<dbReference type="Gene3D" id="3.40.50.10810">
    <property type="entry name" value="Tandem AAA-ATPase domain"/>
    <property type="match status" value="2"/>
</dbReference>
<feature type="compositionally biased region" description="Low complexity" evidence="4">
    <location>
        <begin position="951"/>
        <end position="987"/>
    </location>
</feature>
<dbReference type="SUPFAM" id="SSF52540">
    <property type="entry name" value="P-loop containing nucleoside triphosphate hydrolases"/>
    <property type="match status" value="2"/>
</dbReference>
<dbReference type="InterPro" id="IPR001650">
    <property type="entry name" value="Helicase_C-like"/>
</dbReference>
<dbReference type="PROSITE" id="PS51194">
    <property type="entry name" value="HELICASE_CTER"/>
    <property type="match status" value="1"/>
</dbReference>
<evidence type="ECO:0000256" key="1">
    <source>
        <dbReference type="ARBA" id="ARBA00022741"/>
    </source>
</evidence>
<evidence type="ECO:0000256" key="3">
    <source>
        <dbReference type="ARBA" id="ARBA00022840"/>
    </source>
</evidence>
<evidence type="ECO:0000256" key="4">
    <source>
        <dbReference type="SAM" id="MobiDB-lite"/>
    </source>
</evidence>
<feature type="domain" description="Helicase ATP-binding" evidence="5">
    <location>
        <begin position="459"/>
        <end position="567"/>
    </location>
</feature>
<dbReference type="InterPro" id="IPR049730">
    <property type="entry name" value="SNF2/RAD54-like_C"/>
</dbReference>
<organism evidence="7 8">
    <name type="scientific">Myxozyma melibiosi</name>
    <dbReference type="NCBI Taxonomy" id="54550"/>
    <lineage>
        <taxon>Eukaryota</taxon>
        <taxon>Fungi</taxon>
        <taxon>Dikarya</taxon>
        <taxon>Ascomycota</taxon>
        <taxon>Saccharomycotina</taxon>
        <taxon>Lipomycetes</taxon>
        <taxon>Lipomycetales</taxon>
        <taxon>Lipomycetaceae</taxon>
        <taxon>Myxozyma</taxon>
    </lineage>
</organism>
<dbReference type="CDD" id="cd18793">
    <property type="entry name" value="SF2_C_SNF"/>
    <property type="match status" value="1"/>
</dbReference>
<dbReference type="InterPro" id="IPR014001">
    <property type="entry name" value="Helicase_ATP-bd"/>
</dbReference>
<sequence>MEVFNEGVSIECMRRDDEQPLEVTAAAVMPVLGEGADVAAGKYEQGSGKTNVRPKGQKRKRAPSKVANPPSAVDSHSQSPSQPPRPRRVRTKTAEEAQRDQDMFAVLNDLKRFVKMGTIDISRKEVPRLTAPGMEAPDGWRWISPPSREVKLPKVLEMVAYLYRKLLARVTYMMIDERTMRLRIYMLPQDAEGRRCVPKPSSVVKKTTREVLELVNCNPEAWQGTPDVPFIALLDEAPKSAPSLFDMFNSITPTTRCAHPSPLDDIEIDEITREIRTGRIKGMRSTLYPYQQETVAEMLKKELLPEIVADPRFREMTAVDGTKFYLDTVALEVYSQTSYYDGSFGGVLAEEMGFGKTCICIALICATLHQGSRVPELYLHDPVTYTDTPPRLSQLCVSTITKYGLPWRYYQQDMSPESIRMLESHVGFYDVPVSRYISTRASLSRQSQEIQYKRVVLSKTTLVVCPDSLVHQWYNELEKHVEPGFLSVMVFVNAKKSGTDFEKYDVVLTSQRRFAKEFEDEFSRMHNIQWKRIIVDEGHSMGAGQTSASFAAKHLTVDRKWAVTGTPVPGLLGLNVGLDAASTSARGASADSAGEVNDQRVANPHSKDVSGDLARLGHIVVDFLRLAPWCDSPGMWSKYCTMPFLAENRHEVVERVLRQVMVRHRWEDLEIDVRIPDLSHKVVKLEPSLMNKIAINLFNASVAVNAVSSDRVDQDYLFHKSNLISLRRLVSNLQHSTFYWTGHEVEDIEHTLKVANECLVNGKAYTDSDRELLRKSIDAMEFALRNEEFHLSVKHQEVSYYVSKVPPSVRDALCDITYGESDTGVISGPKILHLQQLARSIKTRDVDGNVADADIIPAVVEEFSRFKAVNSGVLPMSGESGEVMEIDTVVTATPTDDRRGHKRQRTNSLNGTPMPLPSSPSKLKAAARGKHNGHNSSDKHYNPHSPRHGGSNTTRSRSNSHNNLPGVPATSTAATASSHGGSSGGASSSEYRKFFTNYSYNIGSAPLRMTADSELRRMQIDACFSSKLTYLLSRLMQLTQGTSAGRTDGEDDGTWEKAIVFYEYDDIAYYIGEALEIAGIEHCFYTTAVPPVDRAKNLTSFNTTDEYRVMLMDLNLAAHGLNVTAASRVFFMNPVWQPNIEAQAMRRAHRIGQTRNVYVETLVLKGTVEEAMFERRRKMTNEEFIAAKTALDDAPTSELISRAHFIEIESVEGRVGVPKGDQRGEVMEEALSVLKASA</sequence>
<keyword evidence="8" id="KW-1185">Reference proteome</keyword>
<dbReference type="Pfam" id="PF00271">
    <property type="entry name" value="Helicase_C"/>
    <property type="match status" value="1"/>
</dbReference>
<dbReference type="SMART" id="SM00487">
    <property type="entry name" value="DEXDc"/>
    <property type="match status" value="1"/>
</dbReference>
<dbReference type="InterPro" id="IPR000330">
    <property type="entry name" value="SNF2_N"/>
</dbReference>
<dbReference type="RefSeq" id="XP_064771201.1">
    <property type="nucleotide sequence ID" value="XM_064911772.1"/>
</dbReference>
<keyword evidence="2 7" id="KW-0378">Hydrolase</keyword>
<dbReference type="EMBL" id="JBBJBU010000001">
    <property type="protein sequence ID" value="KAK7208168.1"/>
    <property type="molecule type" value="Genomic_DNA"/>
</dbReference>
<dbReference type="Gene3D" id="3.40.50.300">
    <property type="entry name" value="P-loop containing nucleotide triphosphate hydrolases"/>
    <property type="match status" value="1"/>
</dbReference>
<protein>
    <submittedName>
        <fullName evidence="7">P-loop containing nucleoside triphosphate hydrolase protein</fullName>
    </submittedName>
</protein>
<evidence type="ECO:0000256" key="2">
    <source>
        <dbReference type="ARBA" id="ARBA00022801"/>
    </source>
</evidence>
<comment type="caution">
    <text evidence="7">The sequence shown here is derived from an EMBL/GenBank/DDBJ whole genome shotgun (WGS) entry which is preliminary data.</text>
</comment>
<feature type="domain" description="Helicase C-terminal" evidence="6">
    <location>
        <begin position="1037"/>
        <end position="1202"/>
    </location>
</feature>
<dbReference type="PROSITE" id="PS51192">
    <property type="entry name" value="HELICASE_ATP_BIND_1"/>
    <property type="match status" value="1"/>
</dbReference>
<dbReference type="InterPro" id="IPR038718">
    <property type="entry name" value="SNF2-like_sf"/>
</dbReference>
<evidence type="ECO:0000259" key="6">
    <source>
        <dbReference type="PROSITE" id="PS51194"/>
    </source>
</evidence>
<dbReference type="GeneID" id="90037284"/>
<name>A0ABR1FFR8_9ASCO</name>